<dbReference type="Proteomes" id="UP000807353">
    <property type="component" value="Unassembled WGS sequence"/>
</dbReference>
<organism evidence="1 2">
    <name type="scientific">Collybia nuda</name>
    <dbReference type="NCBI Taxonomy" id="64659"/>
    <lineage>
        <taxon>Eukaryota</taxon>
        <taxon>Fungi</taxon>
        <taxon>Dikarya</taxon>
        <taxon>Basidiomycota</taxon>
        <taxon>Agaricomycotina</taxon>
        <taxon>Agaricomycetes</taxon>
        <taxon>Agaricomycetidae</taxon>
        <taxon>Agaricales</taxon>
        <taxon>Tricholomatineae</taxon>
        <taxon>Clitocybaceae</taxon>
        <taxon>Collybia</taxon>
    </lineage>
</organism>
<comment type="caution">
    <text evidence="1">The sequence shown here is derived from an EMBL/GenBank/DDBJ whole genome shotgun (WGS) entry which is preliminary data.</text>
</comment>
<name>A0A9P5XYB2_9AGAR</name>
<evidence type="ECO:0000313" key="1">
    <source>
        <dbReference type="EMBL" id="KAF9458968.1"/>
    </source>
</evidence>
<dbReference type="AlphaFoldDB" id="A0A9P5XYB2"/>
<gene>
    <name evidence="1" type="ORF">BDZ94DRAFT_1269302</name>
</gene>
<reference evidence="1" key="1">
    <citation type="submission" date="2020-11" db="EMBL/GenBank/DDBJ databases">
        <authorList>
            <consortium name="DOE Joint Genome Institute"/>
            <person name="Ahrendt S."/>
            <person name="Riley R."/>
            <person name="Andreopoulos W."/>
            <person name="Labutti K."/>
            <person name="Pangilinan J."/>
            <person name="Ruiz-Duenas F.J."/>
            <person name="Barrasa J.M."/>
            <person name="Sanchez-Garcia M."/>
            <person name="Camarero S."/>
            <person name="Miyauchi S."/>
            <person name="Serrano A."/>
            <person name="Linde D."/>
            <person name="Babiker R."/>
            <person name="Drula E."/>
            <person name="Ayuso-Fernandez I."/>
            <person name="Pacheco R."/>
            <person name="Padilla G."/>
            <person name="Ferreira P."/>
            <person name="Barriuso J."/>
            <person name="Kellner H."/>
            <person name="Castanera R."/>
            <person name="Alfaro M."/>
            <person name="Ramirez L."/>
            <person name="Pisabarro A.G."/>
            <person name="Kuo A."/>
            <person name="Tritt A."/>
            <person name="Lipzen A."/>
            <person name="He G."/>
            <person name="Yan M."/>
            <person name="Ng V."/>
            <person name="Cullen D."/>
            <person name="Martin F."/>
            <person name="Rosso M.-N."/>
            <person name="Henrissat B."/>
            <person name="Hibbett D."/>
            <person name="Martinez A.T."/>
            <person name="Grigoriev I.V."/>
        </authorList>
    </citation>
    <scope>NUCLEOTIDE SEQUENCE</scope>
    <source>
        <strain evidence="1">CBS 247.69</strain>
    </source>
</reference>
<dbReference type="EMBL" id="MU150326">
    <property type="protein sequence ID" value="KAF9458968.1"/>
    <property type="molecule type" value="Genomic_DNA"/>
</dbReference>
<accession>A0A9P5XYB2</accession>
<keyword evidence="2" id="KW-1185">Reference proteome</keyword>
<proteinExistence type="predicted"/>
<evidence type="ECO:0000313" key="2">
    <source>
        <dbReference type="Proteomes" id="UP000807353"/>
    </source>
</evidence>
<protein>
    <submittedName>
        <fullName evidence="1">Uncharacterized protein</fullName>
    </submittedName>
</protein>
<sequence length="95" mass="10516">MACRALNGGALLAQATRGLLVQDLTHSVSKQGRRKKFFPAGTPICSWRNSCPLDNFGTLIPWQGPDQGRAHLWSRFQNGESKLTVKVSPIHDFII</sequence>